<proteinExistence type="predicted"/>
<keyword evidence="2" id="KW-1185">Reference proteome</keyword>
<dbReference type="InterPro" id="IPR036641">
    <property type="entry name" value="HPT_dom_sf"/>
</dbReference>
<dbReference type="OrthoDB" id="1673781at2759"/>
<dbReference type="SUPFAM" id="SSF47226">
    <property type="entry name" value="Histidine-containing phosphotransfer domain, HPT domain"/>
    <property type="match status" value="1"/>
</dbReference>
<organism evidence="1 2">
    <name type="scientific">Penicillium brasilianum</name>
    <dbReference type="NCBI Taxonomy" id="104259"/>
    <lineage>
        <taxon>Eukaryota</taxon>
        <taxon>Fungi</taxon>
        <taxon>Dikarya</taxon>
        <taxon>Ascomycota</taxon>
        <taxon>Pezizomycotina</taxon>
        <taxon>Eurotiomycetes</taxon>
        <taxon>Eurotiomycetidae</taxon>
        <taxon>Eurotiales</taxon>
        <taxon>Aspergillaceae</taxon>
        <taxon>Penicillium</taxon>
    </lineage>
</organism>
<protein>
    <recommendedName>
        <fullName evidence="3">HPt domain-containing protein</fullName>
    </recommendedName>
</protein>
<evidence type="ECO:0000313" key="2">
    <source>
        <dbReference type="Proteomes" id="UP000042958"/>
    </source>
</evidence>
<evidence type="ECO:0000313" key="1">
    <source>
        <dbReference type="EMBL" id="CEJ62647.1"/>
    </source>
</evidence>
<sequence>MSLEYYKQLKSKLEHILDISIFSQLLELDFEDKRETSATILYGFIGRAEKIVHEMHRAQSDLPSLMSSCDYLRKEATTLGFYKLREICERIHGASKSKEDCVGVFASGKDLCLRFVGDDIASLEDNVTLSRFVAGISSGPKGSYQVMKAQ</sequence>
<reference evidence="2" key="1">
    <citation type="journal article" date="2015" name="Genome Announc.">
        <title>Draft genome sequence of the fungus Penicillium brasilianum MG11.</title>
        <authorList>
            <person name="Horn F."/>
            <person name="Linde J."/>
            <person name="Mattern D.J."/>
            <person name="Walther G."/>
            <person name="Guthke R."/>
            <person name="Brakhage A.A."/>
            <person name="Valiante V."/>
        </authorList>
    </citation>
    <scope>NUCLEOTIDE SEQUENCE [LARGE SCALE GENOMIC DNA]</scope>
    <source>
        <strain evidence="2">MG11</strain>
    </source>
</reference>
<dbReference type="Gene3D" id="1.20.120.160">
    <property type="entry name" value="HPT domain"/>
    <property type="match status" value="1"/>
</dbReference>
<dbReference type="EMBL" id="CDHK01000019">
    <property type="protein sequence ID" value="CEJ62647.1"/>
    <property type="molecule type" value="Genomic_DNA"/>
</dbReference>
<gene>
    <name evidence="1" type="ORF">PMG11_11142</name>
</gene>
<dbReference type="Proteomes" id="UP000042958">
    <property type="component" value="Unassembled WGS sequence"/>
</dbReference>
<accession>A0A0F7U5C7</accession>
<dbReference type="GO" id="GO:0000160">
    <property type="term" value="P:phosphorelay signal transduction system"/>
    <property type="evidence" value="ECO:0007669"/>
    <property type="project" value="InterPro"/>
</dbReference>
<evidence type="ECO:0008006" key="3">
    <source>
        <dbReference type="Google" id="ProtNLM"/>
    </source>
</evidence>
<name>A0A0F7U5C7_PENBI</name>
<dbReference type="STRING" id="104259.A0A0F7U5C7"/>
<dbReference type="AlphaFoldDB" id="A0A0F7U5C7"/>